<dbReference type="UniPathway" id="UPA00053">
    <property type="reaction ID" value="UER00084"/>
</dbReference>
<evidence type="ECO:0000256" key="9">
    <source>
        <dbReference type="ARBA" id="ARBA00031349"/>
    </source>
</evidence>
<feature type="domain" description="DAHP synthetase I/KDSA" evidence="13">
    <location>
        <begin position="179"/>
        <end position="476"/>
    </location>
</feature>
<dbReference type="Gene3D" id="3.20.20.70">
    <property type="entry name" value="Aldolase class I"/>
    <property type="match status" value="1"/>
</dbReference>
<dbReference type="AlphaFoldDB" id="A0A7J5TQH9"/>
<dbReference type="PANTHER" id="PTHR21225:SF12">
    <property type="entry name" value="PHOSPHO-2-DEHYDRO-3-DEOXYHEPTONATE ALDOLASE, TYROSINE-INHIBITED"/>
    <property type="match status" value="1"/>
</dbReference>
<dbReference type="GO" id="GO:0009423">
    <property type="term" value="P:chorismate biosynthetic process"/>
    <property type="evidence" value="ECO:0007669"/>
    <property type="project" value="UniProtKB-UniPathway"/>
</dbReference>
<dbReference type="InterPro" id="IPR006218">
    <property type="entry name" value="DAHP1/KDSA"/>
</dbReference>
<keyword evidence="6 14" id="KW-0808">Transferase</keyword>
<feature type="region of interest" description="Disordered" evidence="12">
    <location>
        <begin position="78"/>
        <end position="101"/>
    </location>
</feature>
<evidence type="ECO:0000313" key="15">
    <source>
        <dbReference type="Proteomes" id="UP000451386"/>
    </source>
</evidence>
<comment type="catalytic activity">
    <reaction evidence="11">
        <text>D-erythrose 4-phosphate + phosphoenolpyruvate + H2O = 7-phospho-2-dehydro-3-deoxy-D-arabino-heptonate + phosphate</text>
        <dbReference type="Rhea" id="RHEA:14717"/>
        <dbReference type="ChEBI" id="CHEBI:15377"/>
        <dbReference type="ChEBI" id="CHEBI:16897"/>
        <dbReference type="ChEBI" id="CHEBI:43474"/>
        <dbReference type="ChEBI" id="CHEBI:58394"/>
        <dbReference type="ChEBI" id="CHEBI:58702"/>
        <dbReference type="EC" id="2.5.1.54"/>
    </reaction>
</comment>
<dbReference type="InterPro" id="IPR006219">
    <property type="entry name" value="DAHP_synth_1"/>
</dbReference>
<evidence type="ECO:0000256" key="6">
    <source>
        <dbReference type="ARBA" id="ARBA00022679"/>
    </source>
</evidence>
<comment type="pathway">
    <text evidence="2">Metabolic intermediate biosynthesis; chorismate biosynthesis; chorismate from D-erythrose 4-phosphate and phosphoenolpyruvate: step 1/7.</text>
</comment>
<keyword evidence="5" id="KW-0028">Amino-acid biosynthesis</keyword>
<dbReference type="GO" id="GO:0003849">
    <property type="term" value="F:3-deoxy-7-phosphoheptulonate synthase activity"/>
    <property type="evidence" value="ECO:0007669"/>
    <property type="project" value="UniProtKB-EC"/>
</dbReference>
<evidence type="ECO:0000256" key="4">
    <source>
        <dbReference type="ARBA" id="ARBA00012694"/>
    </source>
</evidence>
<organism evidence="14 15">
    <name type="scientific">Bifidobacterium bifidum</name>
    <dbReference type="NCBI Taxonomy" id="1681"/>
    <lineage>
        <taxon>Bacteria</taxon>
        <taxon>Bacillati</taxon>
        <taxon>Actinomycetota</taxon>
        <taxon>Actinomycetes</taxon>
        <taxon>Bifidobacteriales</taxon>
        <taxon>Bifidobacteriaceae</taxon>
        <taxon>Bifidobacterium</taxon>
    </lineage>
</organism>
<dbReference type="GO" id="GO:0009073">
    <property type="term" value="P:aromatic amino acid family biosynthetic process"/>
    <property type="evidence" value="ECO:0007669"/>
    <property type="project" value="UniProtKB-KW"/>
</dbReference>
<evidence type="ECO:0000256" key="5">
    <source>
        <dbReference type="ARBA" id="ARBA00022605"/>
    </source>
</evidence>
<dbReference type="NCBIfam" id="TIGR00034">
    <property type="entry name" value="aroFGH"/>
    <property type="match status" value="1"/>
</dbReference>
<evidence type="ECO:0000256" key="8">
    <source>
        <dbReference type="ARBA" id="ARBA00031111"/>
    </source>
</evidence>
<evidence type="ECO:0000256" key="7">
    <source>
        <dbReference type="ARBA" id="ARBA00023141"/>
    </source>
</evidence>
<gene>
    <name evidence="14" type="ORF">GBA83_03180</name>
</gene>
<dbReference type="EMBL" id="WDOP01000002">
    <property type="protein sequence ID" value="KAB7487273.1"/>
    <property type="molecule type" value="Genomic_DNA"/>
</dbReference>
<dbReference type="GO" id="GO:0005737">
    <property type="term" value="C:cytoplasm"/>
    <property type="evidence" value="ECO:0007669"/>
    <property type="project" value="TreeGrafter"/>
</dbReference>
<dbReference type="NCBIfam" id="NF009395">
    <property type="entry name" value="PRK12755.1"/>
    <property type="match status" value="1"/>
</dbReference>
<sequence length="490" mass="53206">MLPVVAIAAGDYKDAAAGETAALQNIVMSPCPFDAGHGDVRHARRIRAGAARVPARVWPSTGPCLILGGENKARRHHVMQQQNMGERTPQGTPRHAGPKPLNTPEELRAIRQAMDEGKNPLLATGVPRWEDQVGVSRIINRRVLELEPLPTPAQVLAELPLDSAAQEIVAYSRDEIRACLYGQDDRLLVIVGPCSVHDPNAALDYAHRLSKVMKETEGELLIVMRVYFEKPRTTVGWKGLINDPDIDGSHNIRKGLLLARKTLIGVLGEGLAAATEFLEPTSPQFISDAVSWGAIGARNTESQVHRQLASGMSMPIGFKNATDGSVKAAVNGCYASAQQHTFFGIDHMGRACAVETLGNPDCHVVLRGSIHGPNYDTASVRRAMDDVRAMMPAESAATHGLIIDCSHGNSGKDEHRQAEVVRDIARRIADGEEGITGIMMESFIESGNQPAAPLDQLVYGKSITDRCIGWDETERLLHELADAVSARRWR</sequence>
<dbReference type="EC" id="2.5.1.54" evidence="4"/>
<proteinExistence type="inferred from homology"/>
<dbReference type="InterPro" id="IPR013785">
    <property type="entry name" value="Aldolase_TIM"/>
</dbReference>
<feature type="compositionally biased region" description="Polar residues" evidence="12">
    <location>
        <begin position="79"/>
        <end position="91"/>
    </location>
</feature>
<evidence type="ECO:0000256" key="2">
    <source>
        <dbReference type="ARBA" id="ARBA00004688"/>
    </source>
</evidence>
<dbReference type="FunFam" id="3.20.20.70:FF:000005">
    <property type="entry name" value="Phospho-2-dehydro-3-deoxyheptonate aldolase"/>
    <property type="match status" value="1"/>
</dbReference>
<comment type="similarity">
    <text evidence="3">Belongs to the class-I DAHP synthase family.</text>
</comment>
<reference evidence="14 15" key="1">
    <citation type="journal article" date="2019" name="Nat. Med.">
        <title>A library of human gut bacterial isolates paired with longitudinal multiomics data enables mechanistic microbiome research.</title>
        <authorList>
            <person name="Poyet M."/>
            <person name="Groussin M."/>
            <person name="Gibbons S.M."/>
            <person name="Avila-Pacheco J."/>
            <person name="Jiang X."/>
            <person name="Kearney S.M."/>
            <person name="Perrotta A.R."/>
            <person name="Berdy B."/>
            <person name="Zhao S."/>
            <person name="Lieberman T.D."/>
            <person name="Swanson P.K."/>
            <person name="Smith M."/>
            <person name="Roesemann S."/>
            <person name="Alexander J.E."/>
            <person name="Rich S.A."/>
            <person name="Livny J."/>
            <person name="Vlamakis H."/>
            <person name="Clish C."/>
            <person name="Bullock K."/>
            <person name="Deik A."/>
            <person name="Scott J."/>
            <person name="Pierce K.A."/>
            <person name="Xavier R.J."/>
            <person name="Alm E.J."/>
        </authorList>
    </citation>
    <scope>NUCLEOTIDE SEQUENCE [LARGE SCALE GENOMIC DNA]</scope>
    <source>
        <strain evidence="14 15">BIOML-A13</strain>
    </source>
</reference>
<evidence type="ECO:0000259" key="13">
    <source>
        <dbReference type="Pfam" id="PF00793"/>
    </source>
</evidence>
<dbReference type="GO" id="GO:0008652">
    <property type="term" value="P:amino acid biosynthetic process"/>
    <property type="evidence" value="ECO:0007669"/>
    <property type="project" value="UniProtKB-KW"/>
</dbReference>
<evidence type="ECO:0000256" key="11">
    <source>
        <dbReference type="ARBA" id="ARBA00047508"/>
    </source>
</evidence>
<accession>A0A7J5TQH9</accession>
<comment type="function">
    <text evidence="1">Stereospecific condensation of phosphoenolpyruvate (PEP) and D-erythrose-4-phosphate (E4P) giving rise to 3-deoxy-D-arabino-heptulosonate-7-phosphate (DAHP).</text>
</comment>
<name>A0A7J5TQH9_BIFBI</name>
<protein>
    <recommendedName>
        <fullName evidence="4">3-deoxy-7-phosphoheptulonate synthase</fullName>
        <ecNumber evidence="4">2.5.1.54</ecNumber>
    </recommendedName>
    <alternativeName>
        <fullName evidence="10">3-deoxy-D-arabino-heptulosonate 7-phosphate synthase</fullName>
    </alternativeName>
    <alternativeName>
        <fullName evidence="9">DAHP synthase</fullName>
    </alternativeName>
    <alternativeName>
        <fullName evidence="8">Phospho-2-keto-3-deoxyheptonate aldolase</fullName>
    </alternativeName>
</protein>
<keyword evidence="7" id="KW-0057">Aromatic amino acid biosynthesis</keyword>
<evidence type="ECO:0000256" key="3">
    <source>
        <dbReference type="ARBA" id="ARBA00007985"/>
    </source>
</evidence>
<dbReference type="PANTHER" id="PTHR21225">
    <property type="entry name" value="PHOSPHO-2-DEHYDRO-3-DEOXYHEPTONATE ALDOLASE DAHP SYNTHETASE"/>
    <property type="match status" value="1"/>
</dbReference>
<dbReference type="SUPFAM" id="SSF51569">
    <property type="entry name" value="Aldolase"/>
    <property type="match status" value="1"/>
</dbReference>
<evidence type="ECO:0000313" key="14">
    <source>
        <dbReference type="EMBL" id="KAB7487273.1"/>
    </source>
</evidence>
<dbReference type="Pfam" id="PF00793">
    <property type="entry name" value="DAHP_synth_1"/>
    <property type="match status" value="1"/>
</dbReference>
<evidence type="ECO:0000256" key="12">
    <source>
        <dbReference type="SAM" id="MobiDB-lite"/>
    </source>
</evidence>
<comment type="caution">
    <text evidence="14">The sequence shown here is derived from an EMBL/GenBank/DDBJ whole genome shotgun (WGS) entry which is preliminary data.</text>
</comment>
<evidence type="ECO:0000256" key="1">
    <source>
        <dbReference type="ARBA" id="ARBA00003726"/>
    </source>
</evidence>
<dbReference type="Proteomes" id="UP000451386">
    <property type="component" value="Unassembled WGS sequence"/>
</dbReference>
<evidence type="ECO:0000256" key="10">
    <source>
        <dbReference type="ARBA" id="ARBA00032193"/>
    </source>
</evidence>